<protein>
    <submittedName>
        <fullName evidence="6">AraC family transcriptional regulator</fullName>
    </submittedName>
</protein>
<accession>A0ABV5W3G1</accession>
<evidence type="ECO:0000256" key="2">
    <source>
        <dbReference type="ARBA" id="ARBA00023125"/>
    </source>
</evidence>
<name>A0ABV5W3G1_9BACL</name>
<dbReference type="SUPFAM" id="SSF46689">
    <property type="entry name" value="Homeodomain-like"/>
    <property type="match status" value="2"/>
</dbReference>
<dbReference type="Gene3D" id="1.10.10.60">
    <property type="entry name" value="Homeodomain-like"/>
    <property type="match status" value="1"/>
</dbReference>
<dbReference type="Proteomes" id="UP001589619">
    <property type="component" value="Unassembled WGS sequence"/>
</dbReference>
<dbReference type="EMBL" id="JBHMAG010000017">
    <property type="protein sequence ID" value="MFB9754942.1"/>
    <property type="molecule type" value="Genomic_DNA"/>
</dbReference>
<gene>
    <name evidence="6" type="ORF">ACFFNY_25495</name>
</gene>
<dbReference type="SMART" id="SM00342">
    <property type="entry name" value="HTH_ARAC"/>
    <property type="match status" value="1"/>
</dbReference>
<dbReference type="InterPro" id="IPR018060">
    <property type="entry name" value="HTH_AraC"/>
</dbReference>
<feature type="compositionally biased region" description="Basic and acidic residues" evidence="4">
    <location>
        <begin position="267"/>
        <end position="279"/>
    </location>
</feature>
<keyword evidence="3" id="KW-0804">Transcription</keyword>
<dbReference type="InterPro" id="IPR020449">
    <property type="entry name" value="Tscrpt_reg_AraC-type_HTH"/>
</dbReference>
<comment type="caution">
    <text evidence="6">The sequence shown here is derived from an EMBL/GenBank/DDBJ whole genome shotgun (WGS) entry which is preliminary data.</text>
</comment>
<dbReference type="Pfam" id="PF02311">
    <property type="entry name" value="AraC_binding"/>
    <property type="match status" value="1"/>
</dbReference>
<evidence type="ECO:0000256" key="1">
    <source>
        <dbReference type="ARBA" id="ARBA00023015"/>
    </source>
</evidence>
<dbReference type="InterPro" id="IPR050204">
    <property type="entry name" value="AraC_XylS_family_regulators"/>
</dbReference>
<feature type="region of interest" description="Disordered" evidence="4">
    <location>
        <begin position="263"/>
        <end position="298"/>
    </location>
</feature>
<sequence length="298" mass="34385">MFYEEVALKRELNFVPKIARLTEHAMHVHDALEVSILLENEAKYRLADRDYYGKPGDVFVFRPFEPHYNLVRDKDKPVRWIMLLFSPAIARHIPEGGMLLRPFYTAAGRFPPLIPADSPCARAIQRAAREAVAEEEHQLSGWQAKQFQCFIDILVQLYRHYAAMELDSHKPDEGVLRVIDYVLSHFGEELTMDRLVDMSSLGRTIFFRRFKEITSLSPNAFISRLRLQAAVYMLDYSGKTVTDIAFECGFQSLSYFNKQFKPFKGMSPREYRSRKREEADPVAAEGDASLPSPRPPES</sequence>
<dbReference type="PRINTS" id="PR00032">
    <property type="entry name" value="HTHARAC"/>
</dbReference>
<dbReference type="InterPro" id="IPR009057">
    <property type="entry name" value="Homeodomain-like_sf"/>
</dbReference>
<proteinExistence type="predicted"/>
<evidence type="ECO:0000256" key="4">
    <source>
        <dbReference type="SAM" id="MobiDB-lite"/>
    </source>
</evidence>
<reference evidence="6 7" key="1">
    <citation type="submission" date="2024-09" db="EMBL/GenBank/DDBJ databases">
        <authorList>
            <person name="Sun Q."/>
            <person name="Mori K."/>
        </authorList>
    </citation>
    <scope>NUCLEOTIDE SEQUENCE [LARGE SCALE GENOMIC DNA]</scope>
    <source>
        <strain evidence="6 7">JCM 12520</strain>
    </source>
</reference>
<keyword evidence="2" id="KW-0238">DNA-binding</keyword>
<dbReference type="InterPro" id="IPR003313">
    <property type="entry name" value="AraC-bd"/>
</dbReference>
<keyword evidence="1" id="KW-0805">Transcription regulation</keyword>
<keyword evidence="7" id="KW-1185">Reference proteome</keyword>
<dbReference type="InterPro" id="IPR014710">
    <property type="entry name" value="RmlC-like_jellyroll"/>
</dbReference>
<dbReference type="RefSeq" id="WP_344909115.1">
    <property type="nucleotide sequence ID" value="NZ_BAAAYO010000007.1"/>
</dbReference>
<evidence type="ECO:0000313" key="6">
    <source>
        <dbReference type="EMBL" id="MFB9754942.1"/>
    </source>
</evidence>
<organism evidence="6 7">
    <name type="scientific">Paenibacillus hodogayensis</name>
    <dbReference type="NCBI Taxonomy" id="279208"/>
    <lineage>
        <taxon>Bacteria</taxon>
        <taxon>Bacillati</taxon>
        <taxon>Bacillota</taxon>
        <taxon>Bacilli</taxon>
        <taxon>Bacillales</taxon>
        <taxon>Paenibacillaceae</taxon>
        <taxon>Paenibacillus</taxon>
    </lineage>
</organism>
<dbReference type="PANTHER" id="PTHR46796">
    <property type="entry name" value="HTH-TYPE TRANSCRIPTIONAL ACTIVATOR RHAS-RELATED"/>
    <property type="match status" value="1"/>
</dbReference>
<evidence type="ECO:0000313" key="7">
    <source>
        <dbReference type="Proteomes" id="UP001589619"/>
    </source>
</evidence>
<evidence type="ECO:0000256" key="3">
    <source>
        <dbReference type="ARBA" id="ARBA00023163"/>
    </source>
</evidence>
<dbReference type="Gene3D" id="2.60.120.10">
    <property type="entry name" value="Jelly Rolls"/>
    <property type="match status" value="1"/>
</dbReference>
<dbReference type="InterPro" id="IPR037923">
    <property type="entry name" value="HTH-like"/>
</dbReference>
<dbReference type="PROSITE" id="PS01124">
    <property type="entry name" value="HTH_ARAC_FAMILY_2"/>
    <property type="match status" value="1"/>
</dbReference>
<dbReference type="SUPFAM" id="SSF51215">
    <property type="entry name" value="Regulatory protein AraC"/>
    <property type="match status" value="1"/>
</dbReference>
<feature type="domain" description="HTH araC/xylS-type" evidence="5">
    <location>
        <begin position="176"/>
        <end position="274"/>
    </location>
</feature>
<dbReference type="Pfam" id="PF12833">
    <property type="entry name" value="HTH_18"/>
    <property type="match status" value="1"/>
</dbReference>
<evidence type="ECO:0000259" key="5">
    <source>
        <dbReference type="PROSITE" id="PS01124"/>
    </source>
</evidence>